<protein>
    <recommendedName>
        <fullName evidence="2 3">Segregation and condensation protein A</fullName>
    </recommendedName>
</protein>
<dbReference type="OrthoDB" id="9811016at2"/>
<dbReference type="InterPro" id="IPR003768">
    <property type="entry name" value="ScpA"/>
</dbReference>
<name>A0A1L8CTS7_9THEO</name>
<dbReference type="GO" id="GO:0051301">
    <property type="term" value="P:cell division"/>
    <property type="evidence" value="ECO:0007669"/>
    <property type="project" value="UniProtKB-KW"/>
</dbReference>
<dbReference type="EMBL" id="BDJK01000011">
    <property type="protein sequence ID" value="GAV22321.1"/>
    <property type="molecule type" value="Genomic_DNA"/>
</dbReference>
<proteinExistence type="inferred from homology"/>
<dbReference type="PANTHER" id="PTHR33969">
    <property type="entry name" value="SEGREGATION AND CONDENSATION PROTEIN A"/>
    <property type="match status" value="1"/>
</dbReference>
<dbReference type="PANTHER" id="PTHR33969:SF2">
    <property type="entry name" value="SEGREGATION AND CONDENSATION PROTEIN A"/>
    <property type="match status" value="1"/>
</dbReference>
<evidence type="ECO:0000313" key="4">
    <source>
        <dbReference type="EMBL" id="GAV22321.1"/>
    </source>
</evidence>
<evidence type="ECO:0000256" key="1">
    <source>
        <dbReference type="ARBA" id="ARBA00022829"/>
    </source>
</evidence>
<gene>
    <name evidence="3" type="primary">scpA</name>
    <name evidence="4" type="ORF">cpu_08310</name>
</gene>
<evidence type="ECO:0000313" key="5">
    <source>
        <dbReference type="Proteomes" id="UP000187485"/>
    </source>
</evidence>
<dbReference type="RefSeq" id="WP_075858807.1">
    <property type="nucleotide sequence ID" value="NZ_BDJK01000011.1"/>
</dbReference>
<dbReference type="Pfam" id="PF02616">
    <property type="entry name" value="SMC_ScpA"/>
    <property type="match status" value="1"/>
</dbReference>
<dbReference type="InterPro" id="IPR023093">
    <property type="entry name" value="ScpA-like_C"/>
</dbReference>
<keyword evidence="1 3" id="KW-0159">Chromosome partition</keyword>
<organism evidence="4 5">
    <name type="scientific">Carboxydothermus pertinax</name>
    <dbReference type="NCBI Taxonomy" id="870242"/>
    <lineage>
        <taxon>Bacteria</taxon>
        <taxon>Bacillati</taxon>
        <taxon>Bacillota</taxon>
        <taxon>Clostridia</taxon>
        <taxon>Thermoanaerobacterales</taxon>
        <taxon>Thermoanaerobacteraceae</taxon>
        <taxon>Carboxydothermus</taxon>
    </lineage>
</organism>
<comment type="subunit">
    <text evidence="3">Component of a cohesin-like complex composed of ScpA, ScpB and the Smc homodimer, in which ScpA and ScpB bind to the head domain of Smc. The presence of the three proteins is required for the association of the complex with DNA.</text>
</comment>
<comment type="caution">
    <text evidence="4">The sequence shown here is derived from an EMBL/GenBank/DDBJ whole genome shotgun (WGS) entry which is preliminary data.</text>
</comment>
<comment type="similarity">
    <text evidence="3">Belongs to the ScpA family.</text>
</comment>
<dbReference type="Gene3D" id="6.10.250.2410">
    <property type="match status" value="1"/>
</dbReference>
<dbReference type="Gene3D" id="1.10.10.580">
    <property type="entry name" value="Structural maintenance of chromosome 1. Chain E"/>
    <property type="match status" value="1"/>
</dbReference>
<keyword evidence="3" id="KW-0963">Cytoplasm</keyword>
<dbReference type="STRING" id="870242.cpu_08310"/>
<dbReference type="HAMAP" id="MF_01805">
    <property type="entry name" value="ScpA"/>
    <property type="match status" value="1"/>
</dbReference>
<sequence length="246" mass="28982">MYKIVLPVFEGPLDLLLHLVEKNKIDIYDIEVAEITRQYLWYLEQYQKHNLEIKSEFLVMASHLLYLKVKMLFGKNEEEEDPRTELVERLVIYKKFREVAQYLKELKGAFPNVYRRNVNVDELINMYSTRELKEIPLIKLTENLKQILSRLEAKPKPISLPEQEYTVEEKMGEILRSLLRQNKALPFGELFARVESKREAIVLFLALLELLRQEVIEAWQVKADGEIWIRHLGGKGRREGGGLVSN</sequence>
<accession>A0A1L8CTS7</accession>
<dbReference type="AlphaFoldDB" id="A0A1L8CTS7"/>
<dbReference type="Proteomes" id="UP000187485">
    <property type="component" value="Unassembled WGS sequence"/>
</dbReference>
<comment type="function">
    <text evidence="3">Participates in chromosomal partition during cell division. May act via the formation of a condensin-like complex containing Smc and ScpB that pull DNA away from mid-cell into both cell halves.</text>
</comment>
<dbReference type="GO" id="GO:0007059">
    <property type="term" value="P:chromosome segregation"/>
    <property type="evidence" value="ECO:0007669"/>
    <property type="project" value="UniProtKB-UniRule"/>
</dbReference>
<keyword evidence="5" id="KW-1185">Reference proteome</keyword>
<dbReference type="GO" id="GO:0006260">
    <property type="term" value="P:DNA replication"/>
    <property type="evidence" value="ECO:0007669"/>
    <property type="project" value="UniProtKB-UniRule"/>
</dbReference>
<keyword evidence="3" id="KW-0132">Cell division</keyword>
<comment type="subcellular location">
    <subcellularLocation>
        <location evidence="3">Cytoplasm</location>
    </subcellularLocation>
    <text evidence="3">Associated with two foci at the outer edges of the nucleoid region in young cells, and at four foci within both cell halves in older cells.</text>
</comment>
<keyword evidence="3" id="KW-0131">Cell cycle</keyword>
<evidence type="ECO:0000256" key="3">
    <source>
        <dbReference type="HAMAP-Rule" id="MF_01805"/>
    </source>
</evidence>
<reference evidence="5" key="1">
    <citation type="submission" date="2016-12" db="EMBL/GenBank/DDBJ databases">
        <title>Draft Genome Sequences od Carboxydothermus pertinax and islandicus, Hydrogenogenic Carboxydotrophic Bacteria.</title>
        <authorList>
            <person name="Fukuyama Y."/>
            <person name="Ohmae K."/>
            <person name="Yoneda Y."/>
            <person name="Yoshida T."/>
            <person name="Sako Y."/>
        </authorList>
    </citation>
    <scope>NUCLEOTIDE SEQUENCE [LARGE SCALE GENOMIC DNA]</scope>
    <source>
        <strain evidence="5">Ug1</strain>
    </source>
</reference>
<dbReference type="GO" id="GO:0005737">
    <property type="term" value="C:cytoplasm"/>
    <property type="evidence" value="ECO:0007669"/>
    <property type="project" value="UniProtKB-SubCell"/>
</dbReference>
<evidence type="ECO:0000256" key="2">
    <source>
        <dbReference type="ARBA" id="ARBA00044777"/>
    </source>
</evidence>